<evidence type="ECO:0000313" key="2">
    <source>
        <dbReference type="Proteomes" id="UP000095256"/>
    </source>
</evidence>
<dbReference type="OrthoDB" id="9971299at2"/>
<protein>
    <submittedName>
        <fullName evidence="1">Uncharacterized protein</fullName>
    </submittedName>
</protein>
<dbReference type="Proteomes" id="UP000095256">
    <property type="component" value="Unassembled WGS sequence"/>
</dbReference>
<dbReference type="EMBL" id="MIEK01000005">
    <property type="protein sequence ID" value="OEH83583.1"/>
    <property type="molecule type" value="Genomic_DNA"/>
</dbReference>
<dbReference type="AlphaFoldDB" id="A0A1E5L0H7"/>
<organism evidence="1 2">
    <name type="scientific">Enterococcus rivorum</name>
    <dbReference type="NCBI Taxonomy" id="762845"/>
    <lineage>
        <taxon>Bacteria</taxon>
        <taxon>Bacillati</taxon>
        <taxon>Bacillota</taxon>
        <taxon>Bacilli</taxon>
        <taxon>Lactobacillales</taxon>
        <taxon>Enterococcaceae</taxon>
        <taxon>Enterococcus</taxon>
    </lineage>
</organism>
<gene>
    <name evidence="1" type="ORF">BCR26_08885</name>
</gene>
<reference evidence="1 2" key="1">
    <citation type="submission" date="2016-09" db="EMBL/GenBank/DDBJ databases">
        <authorList>
            <person name="Capua I."/>
            <person name="De Benedictis P."/>
            <person name="Joannis T."/>
            <person name="Lombin L.H."/>
            <person name="Cattoli G."/>
        </authorList>
    </citation>
    <scope>NUCLEOTIDE SEQUENCE [LARGE SCALE GENOMIC DNA]</scope>
    <source>
        <strain evidence="1 2">LMG 25899</strain>
    </source>
</reference>
<keyword evidence="2" id="KW-1185">Reference proteome</keyword>
<dbReference type="RefSeq" id="WP_069697456.1">
    <property type="nucleotide sequence ID" value="NZ_JAGGMA010000012.1"/>
</dbReference>
<dbReference type="STRING" id="762845.BCR26_08885"/>
<accession>A0A1E5L0H7</accession>
<name>A0A1E5L0H7_9ENTE</name>
<sequence length="98" mass="11699">MELTANQVGMILHGMYMSDYFETEDLEDSLQQLINDKETTIGISIQADLINLYTLLEEIDFEERIPDFNERQRAFGIIRDFYRIIQDREIFDLKKDQD</sequence>
<evidence type="ECO:0000313" key="1">
    <source>
        <dbReference type="EMBL" id="OEH83583.1"/>
    </source>
</evidence>
<proteinExistence type="predicted"/>
<comment type="caution">
    <text evidence="1">The sequence shown here is derived from an EMBL/GenBank/DDBJ whole genome shotgun (WGS) entry which is preliminary data.</text>
</comment>